<evidence type="ECO:0000313" key="3">
    <source>
        <dbReference type="Proteomes" id="UP001370490"/>
    </source>
</evidence>
<name>A0AAN8Z167_9MAGN</name>
<keyword evidence="3" id="KW-1185">Reference proteome</keyword>
<sequence>MREQHELEGGGSGVRAAKATIPAPPDSMIIGEKILSTHNTKEAVKKVTTIWGENGTPLNYQLQFGLYTPD</sequence>
<evidence type="ECO:0000313" key="2">
    <source>
        <dbReference type="EMBL" id="KAK6922619.1"/>
    </source>
</evidence>
<accession>A0AAN8Z167</accession>
<reference evidence="2 3" key="1">
    <citation type="submission" date="2023-12" db="EMBL/GenBank/DDBJ databases">
        <title>A high-quality genome assembly for Dillenia turbinata (Dilleniales).</title>
        <authorList>
            <person name="Chanderbali A."/>
        </authorList>
    </citation>
    <scope>NUCLEOTIDE SEQUENCE [LARGE SCALE GENOMIC DNA]</scope>
    <source>
        <strain evidence="2">LSX21</strain>
        <tissue evidence="2">Leaf</tissue>
    </source>
</reference>
<dbReference type="EMBL" id="JBAMMX010000018">
    <property type="protein sequence ID" value="KAK6922619.1"/>
    <property type="molecule type" value="Genomic_DNA"/>
</dbReference>
<evidence type="ECO:0000256" key="1">
    <source>
        <dbReference type="SAM" id="MobiDB-lite"/>
    </source>
</evidence>
<dbReference type="AlphaFoldDB" id="A0AAN8Z167"/>
<protein>
    <submittedName>
        <fullName evidence="2">Uncharacterized protein</fullName>
    </submittedName>
</protein>
<comment type="caution">
    <text evidence="2">The sequence shown here is derived from an EMBL/GenBank/DDBJ whole genome shotgun (WGS) entry which is preliminary data.</text>
</comment>
<dbReference type="Proteomes" id="UP001370490">
    <property type="component" value="Unassembled WGS sequence"/>
</dbReference>
<proteinExistence type="predicted"/>
<organism evidence="2 3">
    <name type="scientific">Dillenia turbinata</name>
    <dbReference type="NCBI Taxonomy" id="194707"/>
    <lineage>
        <taxon>Eukaryota</taxon>
        <taxon>Viridiplantae</taxon>
        <taxon>Streptophyta</taxon>
        <taxon>Embryophyta</taxon>
        <taxon>Tracheophyta</taxon>
        <taxon>Spermatophyta</taxon>
        <taxon>Magnoliopsida</taxon>
        <taxon>eudicotyledons</taxon>
        <taxon>Gunneridae</taxon>
        <taxon>Pentapetalae</taxon>
        <taxon>Dilleniales</taxon>
        <taxon>Dilleniaceae</taxon>
        <taxon>Dillenia</taxon>
    </lineage>
</organism>
<feature type="region of interest" description="Disordered" evidence="1">
    <location>
        <begin position="1"/>
        <end position="20"/>
    </location>
</feature>
<gene>
    <name evidence="2" type="ORF">RJ641_010923</name>
</gene>